<dbReference type="Proteomes" id="UP001338125">
    <property type="component" value="Unassembled WGS sequence"/>
</dbReference>
<dbReference type="EMBL" id="JAVFKD010000012">
    <property type="protein sequence ID" value="KAK5993403.1"/>
    <property type="molecule type" value="Genomic_DNA"/>
</dbReference>
<sequence length="306" mass="32870">MSIQHGVWTSRLADYAIQGLNARPLNPRIFSSAALCTAAARASISLLSYIPQGDFSCVCVGPCSTIWQYFAKPLDPRAKSDVKLMSLVVTFLSMLGQEAEQGGVHRMLGVCSEFCRVATSVVEKAEKEHASRRKRKNPDASGNKPVTASAGSKATTPMPSQTPPRPTATATTPQNRPQDHLSPASAARSSPYMSMNGNGASPQGSSPSMDSMGWTHDYQTGLDAEYDPYSIDMTGIQDSTHSSPLAYSNLQQPLIPQDLFSLQMSLDWNWAEMSGGAYPSVENGNFGYADSTFSDPSLSSPPPHPQ</sequence>
<protein>
    <submittedName>
        <fullName evidence="2">ABC-transporter-regulating transcription factor</fullName>
    </submittedName>
</protein>
<feature type="compositionally biased region" description="Polar residues" evidence="1">
    <location>
        <begin position="187"/>
        <end position="209"/>
    </location>
</feature>
<name>A0ABR0SMK8_9HYPO</name>
<proteinExistence type="predicted"/>
<reference evidence="2 3" key="1">
    <citation type="submission" date="2024-01" db="EMBL/GenBank/DDBJ databases">
        <title>Complete genome of Cladobotryum mycophilum ATHUM6906.</title>
        <authorList>
            <person name="Christinaki A.C."/>
            <person name="Myridakis A.I."/>
            <person name="Kouvelis V.N."/>
        </authorList>
    </citation>
    <scope>NUCLEOTIDE SEQUENCE [LARGE SCALE GENOMIC DNA]</scope>
    <source>
        <strain evidence="2 3">ATHUM6906</strain>
    </source>
</reference>
<feature type="region of interest" description="Disordered" evidence="1">
    <location>
        <begin position="126"/>
        <end position="216"/>
    </location>
</feature>
<feature type="compositionally biased region" description="Low complexity" evidence="1">
    <location>
        <begin position="167"/>
        <end position="176"/>
    </location>
</feature>
<evidence type="ECO:0000256" key="1">
    <source>
        <dbReference type="SAM" id="MobiDB-lite"/>
    </source>
</evidence>
<keyword evidence="3" id="KW-1185">Reference proteome</keyword>
<organism evidence="2 3">
    <name type="scientific">Cladobotryum mycophilum</name>
    <dbReference type="NCBI Taxonomy" id="491253"/>
    <lineage>
        <taxon>Eukaryota</taxon>
        <taxon>Fungi</taxon>
        <taxon>Dikarya</taxon>
        <taxon>Ascomycota</taxon>
        <taxon>Pezizomycotina</taxon>
        <taxon>Sordariomycetes</taxon>
        <taxon>Hypocreomycetidae</taxon>
        <taxon>Hypocreales</taxon>
        <taxon>Hypocreaceae</taxon>
        <taxon>Cladobotryum</taxon>
    </lineage>
</organism>
<feature type="region of interest" description="Disordered" evidence="1">
    <location>
        <begin position="284"/>
        <end position="306"/>
    </location>
</feature>
<comment type="caution">
    <text evidence="2">The sequence shown here is derived from an EMBL/GenBank/DDBJ whole genome shotgun (WGS) entry which is preliminary data.</text>
</comment>
<evidence type="ECO:0000313" key="2">
    <source>
        <dbReference type="EMBL" id="KAK5993403.1"/>
    </source>
</evidence>
<feature type="compositionally biased region" description="Polar residues" evidence="1">
    <location>
        <begin position="144"/>
        <end position="159"/>
    </location>
</feature>
<gene>
    <name evidence="2" type="ORF">PT974_06833</name>
</gene>
<evidence type="ECO:0000313" key="3">
    <source>
        <dbReference type="Proteomes" id="UP001338125"/>
    </source>
</evidence>
<accession>A0ABR0SMK8</accession>